<dbReference type="KEGG" id="dpte:113795190"/>
<name>A0A6P6Y708_DERPT</name>
<dbReference type="PROSITE" id="PS50853">
    <property type="entry name" value="FN3"/>
    <property type="match status" value="2"/>
</dbReference>
<dbReference type="SUPFAM" id="SSF56112">
    <property type="entry name" value="Protein kinase-like (PK-like)"/>
    <property type="match status" value="1"/>
</dbReference>
<evidence type="ECO:0000256" key="17">
    <source>
        <dbReference type="ARBA" id="ARBA00023180"/>
    </source>
</evidence>
<dbReference type="GO" id="GO:0005009">
    <property type="term" value="F:insulin receptor activity"/>
    <property type="evidence" value="ECO:0007669"/>
    <property type="project" value="TreeGrafter"/>
</dbReference>
<dbReference type="CDD" id="cd05032">
    <property type="entry name" value="PTKc_InsR_like"/>
    <property type="match status" value="1"/>
</dbReference>
<feature type="domain" description="Fibronectin type-III" evidence="24">
    <location>
        <begin position="995"/>
        <end position="1091"/>
    </location>
</feature>
<dbReference type="InterPro" id="IPR011009">
    <property type="entry name" value="Kinase-like_dom_sf"/>
</dbReference>
<dbReference type="InterPro" id="IPR020635">
    <property type="entry name" value="Tyr_kinase_cat_dom"/>
</dbReference>
<dbReference type="Pfam" id="PF01030">
    <property type="entry name" value="Recep_L_domain"/>
    <property type="match status" value="2"/>
</dbReference>
<evidence type="ECO:0000256" key="9">
    <source>
        <dbReference type="ARBA" id="ARBA00022737"/>
    </source>
</evidence>
<dbReference type="InterPro" id="IPR009030">
    <property type="entry name" value="Growth_fac_rcpt_cys_sf"/>
</dbReference>
<evidence type="ECO:0000313" key="25">
    <source>
        <dbReference type="Proteomes" id="UP000515146"/>
    </source>
</evidence>
<evidence type="ECO:0000256" key="15">
    <source>
        <dbReference type="ARBA" id="ARBA00023137"/>
    </source>
</evidence>
<evidence type="ECO:0000256" key="1">
    <source>
        <dbReference type="ARBA" id="ARBA00004479"/>
    </source>
</evidence>
<evidence type="ECO:0000259" key="24">
    <source>
        <dbReference type="PROSITE" id="PS50853"/>
    </source>
</evidence>
<evidence type="ECO:0000256" key="5">
    <source>
        <dbReference type="ARBA" id="ARBA00022685"/>
    </source>
</evidence>
<dbReference type="Gene3D" id="3.30.200.20">
    <property type="entry name" value="Phosphorylase Kinase, domain 1"/>
    <property type="match status" value="1"/>
</dbReference>
<evidence type="ECO:0000256" key="4">
    <source>
        <dbReference type="ARBA" id="ARBA00022679"/>
    </source>
</evidence>
<gene>
    <name evidence="26" type="primary">LOC113795190</name>
</gene>
<dbReference type="SUPFAM" id="SSF57184">
    <property type="entry name" value="Growth factor receptor domain"/>
    <property type="match status" value="1"/>
</dbReference>
<dbReference type="FunFam" id="1.10.510.10:FF:000554">
    <property type="entry name" value="Predicted protein"/>
    <property type="match status" value="1"/>
</dbReference>
<dbReference type="GO" id="GO:0042593">
    <property type="term" value="P:glucose homeostasis"/>
    <property type="evidence" value="ECO:0007669"/>
    <property type="project" value="TreeGrafter"/>
</dbReference>
<dbReference type="GO" id="GO:0043560">
    <property type="term" value="F:insulin receptor substrate binding"/>
    <property type="evidence" value="ECO:0007669"/>
    <property type="project" value="TreeGrafter"/>
</dbReference>
<dbReference type="SMART" id="SM00219">
    <property type="entry name" value="TyrKc"/>
    <property type="match status" value="1"/>
</dbReference>
<dbReference type="Proteomes" id="UP000515146">
    <property type="component" value="Unplaced"/>
</dbReference>
<dbReference type="OrthoDB" id="5809444at2759"/>
<comment type="subcellular location">
    <subcellularLocation>
        <location evidence="1">Membrane</location>
        <topology evidence="1">Single-pass type I membrane protein</topology>
    </subcellularLocation>
</comment>
<evidence type="ECO:0000256" key="20">
    <source>
        <dbReference type="PROSITE-ProRule" id="PRU10141"/>
    </source>
</evidence>
<dbReference type="InterPro" id="IPR001245">
    <property type="entry name" value="Ser-Thr/Tyr_kinase_cat_dom"/>
</dbReference>
<protein>
    <recommendedName>
        <fullName evidence="2">receptor protein-tyrosine kinase</fullName>
        <ecNumber evidence="2">2.7.10.1</ecNumber>
    </recommendedName>
</protein>
<feature type="region of interest" description="Disordered" evidence="21">
    <location>
        <begin position="1625"/>
        <end position="1653"/>
    </location>
</feature>
<dbReference type="InterPro" id="IPR036941">
    <property type="entry name" value="Rcpt_L-dom_sf"/>
</dbReference>
<dbReference type="SUPFAM" id="SSF49265">
    <property type="entry name" value="Fibronectin type III"/>
    <property type="match status" value="3"/>
</dbReference>
<keyword evidence="15" id="KW-0829">Tyrosine-protein kinase</keyword>
<dbReference type="Gene3D" id="2.60.40.10">
    <property type="entry name" value="Immunoglobulins"/>
    <property type="match status" value="4"/>
</dbReference>
<dbReference type="Gene3D" id="1.10.510.10">
    <property type="entry name" value="Transferase(Phosphotransferase) domain 1"/>
    <property type="match status" value="1"/>
</dbReference>
<dbReference type="GO" id="GO:0051897">
    <property type="term" value="P:positive regulation of phosphatidylinositol 3-kinase/protein kinase B signal transduction"/>
    <property type="evidence" value="ECO:0007669"/>
    <property type="project" value="TreeGrafter"/>
</dbReference>
<comment type="catalytic activity">
    <reaction evidence="19">
        <text>L-tyrosyl-[protein] + ATP = O-phospho-L-tyrosyl-[protein] + ADP + H(+)</text>
        <dbReference type="Rhea" id="RHEA:10596"/>
        <dbReference type="Rhea" id="RHEA-COMP:10136"/>
        <dbReference type="Rhea" id="RHEA-COMP:20101"/>
        <dbReference type="ChEBI" id="CHEBI:15378"/>
        <dbReference type="ChEBI" id="CHEBI:30616"/>
        <dbReference type="ChEBI" id="CHEBI:46858"/>
        <dbReference type="ChEBI" id="CHEBI:61978"/>
        <dbReference type="ChEBI" id="CHEBI:456216"/>
        <dbReference type="EC" id="2.7.10.1"/>
    </reaction>
</comment>
<evidence type="ECO:0000256" key="10">
    <source>
        <dbReference type="ARBA" id="ARBA00022741"/>
    </source>
</evidence>
<keyword evidence="9" id="KW-0677">Repeat</keyword>
<dbReference type="InterPro" id="IPR017441">
    <property type="entry name" value="Protein_kinase_ATP_BS"/>
</dbReference>
<dbReference type="InterPro" id="IPR050122">
    <property type="entry name" value="RTK"/>
</dbReference>
<dbReference type="InParanoid" id="A0A6P6Y708"/>
<evidence type="ECO:0000256" key="14">
    <source>
        <dbReference type="ARBA" id="ARBA00023136"/>
    </source>
</evidence>
<evidence type="ECO:0000256" key="6">
    <source>
        <dbReference type="ARBA" id="ARBA00022692"/>
    </source>
</evidence>
<keyword evidence="11" id="KW-0418">Kinase</keyword>
<dbReference type="Gene3D" id="3.80.20.20">
    <property type="entry name" value="Receptor L-domain"/>
    <property type="match status" value="2"/>
</dbReference>
<dbReference type="Pfam" id="PF00757">
    <property type="entry name" value="Furin-like"/>
    <property type="match status" value="1"/>
</dbReference>
<keyword evidence="25" id="KW-1185">Reference proteome</keyword>
<dbReference type="PANTHER" id="PTHR24416">
    <property type="entry name" value="TYROSINE-PROTEIN KINASE RECEPTOR"/>
    <property type="match status" value="1"/>
</dbReference>
<keyword evidence="17" id="KW-0325">Glycoprotein</keyword>
<dbReference type="InterPro" id="IPR006212">
    <property type="entry name" value="Furin_repeat"/>
</dbReference>
<dbReference type="PROSITE" id="PS50011">
    <property type="entry name" value="PROTEIN_KINASE_DOM"/>
    <property type="match status" value="1"/>
</dbReference>
<keyword evidence="6 22" id="KW-0812">Transmembrane</keyword>
<dbReference type="RefSeq" id="XP_027201182.1">
    <property type="nucleotide sequence ID" value="XM_027345381.1"/>
</dbReference>
<dbReference type="GO" id="GO:0043410">
    <property type="term" value="P:positive regulation of MAPK cascade"/>
    <property type="evidence" value="ECO:0007669"/>
    <property type="project" value="TreeGrafter"/>
</dbReference>
<evidence type="ECO:0000259" key="23">
    <source>
        <dbReference type="PROSITE" id="PS50011"/>
    </source>
</evidence>
<evidence type="ECO:0000256" key="7">
    <source>
        <dbReference type="ARBA" id="ARBA00022723"/>
    </source>
</evidence>
<dbReference type="InterPro" id="IPR013783">
    <property type="entry name" value="Ig-like_fold"/>
</dbReference>
<evidence type="ECO:0000256" key="18">
    <source>
        <dbReference type="ARBA" id="ARBA00023211"/>
    </source>
</evidence>
<dbReference type="SMART" id="SM00060">
    <property type="entry name" value="FN3"/>
    <property type="match status" value="3"/>
</dbReference>
<evidence type="ECO:0000256" key="8">
    <source>
        <dbReference type="ARBA" id="ARBA00022729"/>
    </source>
</evidence>
<dbReference type="GO" id="GO:0005524">
    <property type="term" value="F:ATP binding"/>
    <property type="evidence" value="ECO:0007669"/>
    <property type="project" value="UniProtKB-UniRule"/>
</dbReference>
<feature type="region of interest" description="Disordered" evidence="21">
    <location>
        <begin position="1482"/>
        <end position="1537"/>
    </location>
</feature>
<dbReference type="PROSITE" id="PS00109">
    <property type="entry name" value="PROTEIN_KINASE_TYR"/>
    <property type="match status" value="1"/>
</dbReference>
<reference evidence="26" key="1">
    <citation type="submission" date="2025-08" db="UniProtKB">
        <authorList>
            <consortium name="RefSeq"/>
        </authorList>
    </citation>
    <scope>IDENTIFICATION</scope>
    <source>
        <strain evidence="26">Airmid</strain>
    </source>
</reference>
<keyword evidence="4" id="KW-0808">Transferase</keyword>
<keyword evidence="16" id="KW-0675">Receptor</keyword>
<dbReference type="FunCoup" id="A0A6P6Y708">
    <property type="interactions" value="321"/>
</dbReference>
<dbReference type="InterPro" id="IPR036116">
    <property type="entry name" value="FN3_sf"/>
</dbReference>
<dbReference type="InterPro" id="IPR000719">
    <property type="entry name" value="Prot_kinase_dom"/>
</dbReference>
<keyword evidence="14 22" id="KW-0472">Membrane</keyword>
<evidence type="ECO:0000256" key="16">
    <source>
        <dbReference type="ARBA" id="ARBA00023170"/>
    </source>
</evidence>
<evidence type="ECO:0000256" key="19">
    <source>
        <dbReference type="ARBA" id="ARBA00051243"/>
    </source>
</evidence>
<evidence type="ECO:0000256" key="2">
    <source>
        <dbReference type="ARBA" id="ARBA00011902"/>
    </source>
</evidence>
<evidence type="ECO:0000256" key="3">
    <source>
        <dbReference type="ARBA" id="ARBA00022553"/>
    </source>
</evidence>
<evidence type="ECO:0000256" key="11">
    <source>
        <dbReference type="ARBA" id="ARBA00022777"/>
    </source>
</evidence>
<feature type="transmembrane region" description="Helical" evidence="22">
    <location>
        <begin position="1096"/>
        <end position="1116"/>
    </location>
</feature>
<dbReference type="InterPro" id="IPR008266">
    <property type="entry name" value="Tyr_kinase_AS"/>
</dbReference>
<dbReference type="PANTHER" id="PTHR24416:SF525">
    <property type="entry name" value="INSULIN-LIKE RECEPTOR"/>
    <property type="match status" value="1"/>
</dbReference>
<sequence length="1709" mass="196902">MIMINLFKIADTAITIPMESSSSTNIPVMEFSTTSSLSSSSSSMNDLNDNGHYEIIQAAFTTNPVLSPQQPQLQQRQQQQPQQHSSIKNPYIFEEHVCSSIDIRNTVANFRLLENCTVVEGFLKIVLIDNGQPIDYENITFPKLREITDYLLVFRVSGLLSLANMFPNLSVIRGRTLLHNYAFVIYEMLSLQEIGLKSLTNIVRGDIRIEKNPNLCFVDTVDWSRIAKHFLISKNKDQGSCPTCDEKCPHVSARRMDGKEIGDGHQRVCWTRDICQKHFCLSECESMNRTCARTGECCPEQCLGGCIRNRNNNNNDDDKNNDWKCFSCKKFRYQNRCYDTCPNNSYAYLNRRCLSKEECHQLSTKLSTGYHRYRFKAFNGECDHQCPVGYEEDHNDQNKCVKCEHTCPKICESTQINNIASAQALKGCTKINGSLEIYINDQDSQIVHELQEYLKDLVEITGYLRIARSFPLITLNFLRNLKIIRGDSLERNIYSLLIFDNPNLQDLWTFKSEEFMINNEKRIHIQRGQIFVHLNPKLCYQKILSMVDYVDGLHQPWDERDVSSHSNGDKVPCNVSVLDVRIKQSGPEMVMIEFENFANKMEDQRSLVGYLIYTREAEHKNVTVFDGVNACSNNEWTVREYDIVENDNNTYHEHLITNLKPFTQYALYIKTYTINTVNKGAQSEIKYFKTKPDTPSQPLNLWAKAMKPNEIFLRWEPPSKPNGLVTNYKVTLTEEKYTNLFHLERGSMQCGERSTTLSQPTSSVNDKVPKTTISNSTLSKQCCSCNKSDKQKQKNIDEKDGGKIKFRSNDVEQSITFEDTLLNIVYVKRMDKVTIDNDEEDRMIDGDNRSRRHIEDGNFANIDNSSAIQNEIDHHPLSLVNKSNRRHHYDENSSTTSSYIPQTTTPFTSLSLSTSSSSSSATTISTNKTSKFFHQERVTSEQAHFKNLKHFTEYIIEVVACQNSSNEKKYCSVSAITSIKTLKLPGADDINQTTISYSLENSTSSSLSSVIIRWLPPIEPNGFILRYEIEYHSEEFPNKQFICISSNEHREKDNSYNMKLRSGNYSFRLRALSLADYGNWTEPFYVYIEEPANYKFVIIAIVIIFILTIIIAIVYYKYRVNQNKLDYISVNPDYINSNFNYKLDPKWEIPRDKITLIHELGQGSFGKVYVGEFIKDKLITRCAVKKLNENKGPRDRANFLKEAEIMKSFTDCHHVVKLLGICSKDQPFLVLMEIMPNGDLRNYLRKNRPENQENLNPSPPTLLQIYRMAIEIADGMAYLASKKFVHRDLAARNCMLSEDLTVKIGDFGMTRGKDYKHFVFISNIKYIFFTDICESDYYRKGDKGFLPVRWMSPESLKDGIFTTYSDVWAYGVVLWEIVTLGSQPYLGMSNEEVLKYIMDGFHMTEPEHCPEVMWQLMLLCWNKKPKSRPTFLRMIQMLLNYINEKESFINVSFYNIDRLKAEEEKNNNDNDHQNQQQKIVGKETNNNNNNNNNQQDETLVPLNGSHTTSSICSSSSSSLSSSPASSDDEDDGDKQLNEDDIDVHFFPLSGKEIFDEDHPTLQQAKRSIPNDKTDTTFNVWDDKHISVKLNNDNQLDSKQDNVEIIDPNSYQMEIFPQQKSNNLEIDQQQQQQHHNGDCHDSSSPSSSELLNKTETNESNPIAKIKMNQQQQQQQHDHHLHKRHINVPTNNIATTNCNIINGHFIDTSMV</sequence>
<keyword evidence="7" id="KW-0479">Metal-binding</keyword>
<dbReference type="InterPro" id="IPR000494">
    <property type="entry name" value="Rcpt_L-dom"/>
</dbReference>
<dbReference type="InterPro" id="IPR003961">
    <property type="entry name" value="FN3_dom"/>
</dbReference>
<keyword evidence="18" id="KW-0464">Manganese</keyword>
<dbReference type="Gene3D" id="2.10.220.10">
    <property type="entry name" value="Hormone Receptor, Insulin-like Growth Factor Receptor 1, Chain A, domain 2"/>
    <property type="match status" value="1"/>
</dbReference>
<evidence type="ECO:0000256" key="22">
    <source>
        <dbReference type="SAM" id="Phobius"/>
    </source>
</evidence>
<feature type="binding site" evidence="20">
    <location>
        <position position="1186"/>
    </location>
    <ligand>
        <name>ATP</name>
        <dbReference type="ChEBI" id="CHEBI:30616"/>
    </ligand>
</feature>
<dbReference type="GO" id="GO:0030424">
    <property type="term" value="C:axon"/>
    <property type="evidence" value="ECO:0007669"/>
    <property type="project" value="TreeGrafter"/>
</dbReference>
<dbReference type="GO" id="GO:0005899">
    <property type="term" value="C:insulin receptor complex"/>
    <property type="evidence" value="ECO:0007669"/>
    <property type="project" value="TreeGrafter"/>
</dbReference>
<proteinExistence type="predicted"/>
<dbReference type="PRINTS" id="PR00109">
    <property type="entry name" value="TYRKINASE"/>
</dbReference>
<dbReference type="SMART" id="SM00261">
    <property type="entry name" value="FU"/>
    <property type="match status" value="1"/>
</dbReference>
<evidence type="ECO:0000256" key="13">
    <source>
        <dbReference type="ARBA" id="ARBA00022989"/>
    </source>
</evidence>
<feature type="domain" description="Fibronectin type-III" evidence="24">
    <location>
        <begin position="697"/>
        <end position="792"/>
    </location>
</feature>
<feature type="compositionally biased region" description="Low complexity" evidence="21">
    <location>
        <begin position="1509"/>
        <end position="1525"/>
    </location>
</feature>
<dbReference type="GO" id="GO:0046872">
    <property type="term" value="F:metal ion binding"/>
    <property type="evidence" value="ECO:0007669"/>
    <property type="project" value="UniProtKB-KW"/>
</dbReference>
<organism evidence="25 26">
    <name type="scientific">Dermatophagoides pteronyssinus</name>
    <name type="common">European house dust mite</name>
    <dbReference type="NCBI Taxonomy" id="6956"/>
    <lineage>
        <taxon>Eukaryota</taxon>
        <taxon>Metazoa</taxon>
        <taxon>Ecdysozoa</taxon>
        <taxon>Arthropoda</taxon>
        <taxon>Chelicerata</taxon>
        <taxon>Arachnida</taxon>
        <taxon>Acari</taxon>
        <taxon>Acariformes</taxon>
        <taxon>Sarcoptiformes</taxon>
        <taxon>Astigmata</taxon>
        <taxon>Psoroptidia</taxon>
        <taxon>Analgoidea</taxon>
        <taxon>Pyroglyphidae</taxon>
        <taxon>Dermatophagoidinae</taxon>
        <taxon>Dermatophagoides</taxon>
    </lineage>
</organism>
<keyword evidence="3" id="KW-0597">Phosphoprotein</keyword>
<evidence type="ECO:0000256" key="12">
    <source>
        <dbReference type="ARBA" id="ARBA00022840"/>
    </source>
</evidence>
<keyword evidence="10 20" id="KW-0547">Nucleotide-binding</keyword>
<dbReference type="Pfam" id="PF07714">
    <property type="entry name" value="PK_Tyr_Ser-Thr"/>
    <property type="match status" value="1"/>
</dbReference>
<dbReference type="CDD" id="cd00064">
    <property type="entry name" value="FU"/>
    <property type="match status" value="1"/>
</dbReference>
<dbReference type="CDD" id="cd00063">
    <property type="entry name" value="FN3"/>
    <property type="match status" value="3"/>
</dbReference>
<keyword evidence="13 22" id="KW-1133">Transmembrane helix</keyword>
<dbReference type="PROSITE" id="PS00107">
    <property type="entry name" value="PROTEIN_KINASE_ATP"/>
    <property type="match status" value="1"/>
</dbReference>
<keyword evidence="5" id="KW-0165">Cleavage on pair of basic residues</keyword>
<dbReference type="InterPro" id="IPR006211">
    <property type="entry name" value="Furin-like_Cys-rich_dom"/>
</dbReference>
<accession>A0A6P6Y708</accession>
<dbReference type="EC" id="2.7.10.1" evidence="2"/>
<evidence type="ECO:0000256" key="21">
    <source>
        <dbReference type="SAM" id="MobiDB-lite"/>
    </source>
</evidence>
<dbReference type="OMA" id="AVESNTW"/>
<keyword evidence="12 20" id="KW-0067">ATP-binding</keyword>
<feature type="domain" description="Protein kinase" evidence="23">
    <location>
        <begin position="1154"/>
        <end position="1449"/>
    </location>
</feature>
<dbReference type="SUPFAM" id="SSF52058">
    <property type="entry name" value="L domain-like"/>
    <property type="match status" value="2"/>
</dbReference>
<evidence type="ECO:0000313" key="26">
    <source>
        <dbReference type="RefSeq" id="XP_027201182.1"/>
    </source>
</evidence>
<keyword evidence="8" id="KW-0732">Signal</keyword>